<evidence type="ECO:0000313" key="2">
    <source>
        <dbReference type="EMBL" id="EDR05248.1"/>
    </source>
</evidence>
<keyword evidence="3" id="KW-1185">Reference proteome</keyword>
<dbReference type="AlphaFoldDB" id="B0DJQ2"/>
<protein>
    <submittedName>
        <fullName evidence="2">Predicted protein</fullName>
    </submittedName>
</protein>
<dbReference type="OrthoDB" id="10335335at2759"/>
<feature type="compositionally biased region" description="Basic residues" evidence="1">
    <location>
        <begin position="90"/>
        <end position="101"/>
    </location>
</feature>
<evidence type="ECO:0000313" key="3">
    <source>
        <dbReference type="Proteomes" id="UP000001194"/>
    </source>
</evidence>
<gene>
    <name evidence="2" type="ORF">LACBIDRAFT_329947</name>
</gene>
<sequence length="427" mass="47369">MIGVLLDMHVQSTFGVCLALEFLLKGAGQFADTLGWSPGVLCKFFEAGLHDPIHDIYKVAFNRQSLPGEGRLEVRTPEFSAPAGRLKKGFKNKTQARKARKALGEARPTPKPGFGHNGLTKGPACINGKRNKCKEGGATSLAAAKNAKQRPVALSLTAKKEKVADRKGNRQMAVKIKHQNFVKKQNVGQPNQKLQQWKIDPKTHVAQRAKTAKEIKKSWNGNKKIRKAYYKKFEKTGPSLAAKSQRLAESVLLKGKDPKREQYKLAKAAYDASIKTGTFPDRKATFKTPLDGVYKGKDVRQALFNAHLHDQPGKKVGHTVDGKVEKSDNRKHPKVFQNAANQGQGKTVPLPWMTGKGREYTMMPDHALGHHGISPNPTATRLITQEQNGVHKFEGVVSHPAKNSKDHVEVLHDKVDWAYHLKPWPIK</sequence>
<dbReference type="Proteomes" id="UP000001194">
    <property type="component" value="Unassembled WGS sequence"/>
</dbReference>
<accession>B0DJQ2</accession>
<dbReference type="HOGENOM" id="CLU_052845_0_0_1"/>
<dbReference type="InParanoid" id="B0DJQ2"/>
<feature type="region of interest" description="Disordered" evidence="1">
    <location>
        <begin position="90"/>
        <end position="122"/>
    </location>
</feature>
<organism evidence="3">
    <name type="scientific">Laccaria bicolor (strain S238N-H82 / ATCC MYA-4686)</name>
    <name type="common">Bicoloured deceiver</name>
    <name type="synonym">Laccaria laccata var. bicolor</name>
    <dbReference type="NCBI Taxonomy" id="486041"/>
    <lineage>
        <taxon>Eukaryota</taxon>
        <taxon>Fungi</taxon>
        <taxon>Dikarya</taxon>
        <taxon>Basidiomycota</taxon>
        <taxon>Agaricomycotina</taxon>
        <taxon>Agaricomycetes</taxon>
        <taxon>Agaricomycetidae</taxon>
        <taxon>Agaricales</taxon>
        <taxon>Agaricineae</taxon>
        <taxon>Hydnangiaceae</taxon>
        <taxon>Laccaria</taxon>
    </lineage>
</organism>
<reference evidence="2 3" key="1">
    <citation type="journal article" date="2008" name="Nature">
        <title>The genome of Laccaria bicolor provides insights into mycorrhizal symbiosis.</title>
        <authorList>
            <person name="Martin F."/>
            <person name="Aerts A."/>
            <person name="Ahren D."/>
            <person name="Brun A."/>
            <person name="Danchin E.G.J."/>
            <person name="Duchaussoy F."/>
            <person name="Gibon J."/>
            <person name="Kohler A."/>
            <person name="Lindquist E."/>
            <person name="Pereda V."/>
            <person name="Salamov A."/>
            <person name="Shapiro H.J."/>
            <person name="Wuyts J."/>
            <person name="Blaudez D."/>
            <person name="Buee M."/>
            <person name="Brokstein P."/>
            <person name="Canbaeck B."/>
            <person name="Cohen D."/>
            <person name="Courty P.E."/>
            <person name="Coutinho P.M."/>
            <person name="Delaruelle C."/>
            <person name="Detter J.C."/>
            <person name="Deveau A."/>
            <person name="DiFazio S."/>
            <person name="Duplessis S."/>
            <person name="Fraissinet-Tachet L."/>
            <person name="Lucic E."/>
            <person name="Frey-Klett P."/>
            <person name="Fourrey C."/>
            <person name="Feussner I."/>
            <person name="Gay G."/>
            <person name="Grimwood J."/>
            <person name="Hoegger P.J."/>
            <person name="Jain P."/>
            <person name="Kilaru S."/>
            <person name="Labbe J."/>
            <person name="Lin Y.C."/>
            <person name="Legue V."/>
            <person name="Le Tacon F."/>
            <person name="Marmeisse R."/>
            <person name="Melayah D."/>
            <person name="Montanini B."/>
            <person name="Muratet M."/>
            <person name="Nehls U."/>
            <person name="Niculita-Hirzel H."/>
            <person name="Oudot-Le Secq M.P."/>
            <person name="Peter M."/>
            <person name="Quesneville H."/>
            <person name="Rajashekar B."/>
            <person name="Reich M."/>
            <person name="Rouhier N."/>
            <person name="Schmutz J."/>
            <person name="Yin T."/>
            <person name="Chalot M."/>
            <person name="Henrissat B."/>
            <person name="Kuees U."/>
            <person name="Lucas S."/>
            <person name="Van de Peer Y."/>
            <person name="Podila G.K."/>
            <person name="Polle A."/>
            <person name="Pukkila P.J."/>
            <person name="Richardson P.M."/>
            <person name="Rouze P."/>
            <person name="Sanders I.R."/>
            <person name="Stajich J.E."/>
            <person name="Tunlid A."/>
            <person name="Tuskan G."/>
            <person name="Grigoriev I.V."/>
        </authorList>
    </citation>
    <scope>NUCLEOTIDE SEQUENCE [LARGE SCALE GENOMIC DNA]</scope>
    <source>
        <strain evidence="3">S238N-H82 / ATCC MYA-4686</strain>
    </source>
</reference>
<name>B0DJQ2_LACBS</name>
<evidence type="ECO:0000256" key="1">
    <source>
        <dbReference type="SAM" id="MobiDB-lite"/>
    </source>
</evidence>
<proteinExistence type="predicted"/>
<dbReference type="KEGG" id="lbc:LACBIDRAFT_329947"/>
<dbReference type="RefSeq" id="XP_001884213.1">
    <property type="nucleotide sequence ID" value="XM_001884178.1"/>
</dbReference>
<dbReference type="EMBL" id="DS547114">
    <property type="protein sequence ID" value="EDR05248.1"/>
    <property type="molecule type" value="Genomic_DNA"/>
</dbReference>
<dbReference type="GeneID" id="6079736"/>